<organism evidence="1">
    <name type="scientific">Desertifilum tharense IPPAS B-1220</name>
    <dbReference type="NCBI Taxonomy" id="1781255"/>
    <lineage>
        <taxon>Bacteria</taxon>
        <taxon>Bacillati</taxon>
        <taxon>Cyanobacteriota</taxon>
        <taxon>Cyanophyceae</taxon>
        <taxon>Desertifilales</taxon>
        <taxon>Desertifilaceae</taxon>
        <taxon>Desertifilum</taxon>
    </lineage>
</organism>
<dbReference type="PANTHER" id="PTHR14136">
    <property type="entry name" value="BTB_POZ DOMAIN-CONTAINING PROTEIN KCTD9"/>
    <property type="match status" value="1"/>
</dbReference>
<sequence length="216" mass="23344">MDIKTINDLKLSCIAGSDPCSSFDNKNLREADLSQANLKGIHLRGVNLSKANLSGADLSGANLIDANLSEANLMGANLSEANLEYVHLRGANLTQANLSQANLVDANLKDANLMGANLWGVKLRDTNLRGANLQGATLPRGEVYEVYLKTVIPYLCTYRGKTLAEVAAAWDCHEWSNCPMHVALGIHHPKQAPVEVRQQVEEFVALFDAGALPKPL</sequence>
<evidence type="ECO:0008006" key="2">
    <source>
        <dbReference type="Google" id="ProtNLM"/>
    </source>
</evidence>
<dbReference type="OrthoDB" id="435299at2"/>
<proteinExistence type="predicted"/>
<dbReference type="RefSeq" id="WP_069969380.1">
    <property type="nucleotide sequence ID" value="NZ_CM124774.1"/>
</dbReference>
<dbReference type="SUPFAM" id="SSF141571">
    <property type="entry name" value="Pentapeptide repeat-like"/>
    <property type="match status" value="1"/>
</dbReference>
<gene>
    <name evidence="1" type="ORF">BH720_22035</name>
</gene>
<name>A0A1E5QEC6_9CYAN</name>
<dbReference type="Gene3D" id="2.160.20.80">
    <property type="entry name" value="E3 ubiquitin-protein ligase SopA"/>
    <property type="match status" value="1"/>
</dbReference>
<dbReference type="PANTHER" id="PTHR14136:SF17">
    <property type="entry name" value="BTB_POZ DOMAIN-CONTAINING PROTEIN KCTD9"/>
    <property type="match status" value="1"/>
</dbReference>
<dbReference type="InterPro" id="IPR001646">
    <property type="entry name" value="5peptide_repeat"/>
</dbReference>
<dbReference type="InterPro" id="IPR051082">
    <property type="entry name" value="Pentapeptide-BTB/POZ_domain"/>
</dbReference>
<evidence type="ECO:0000313" key="1">
    <source>
        <dbReference type="EMBL" id="OEJ73008.1"/>
    </source>
</evidence>
<dbReference type="Pfam" id="PF00805">
    <property type="entry name" value="Pentapeptide"/>
    <property type="match status" value="2"/>
</dbReference>
<reference evidence="1" key="1">
    <citation type="submission" date="2016-09" db="EMBL/GenBank/DDBJ databases">
        <title>Draft genome of thermotolerant cyanobacterium Desertifilum sp. strain IPPAS B-1220.</title>
        <authorList>
            <person name="Sinetova M.A."/>
            <person name="Bolakhan K."/>
            <person name="Zayadan B.K."/>
            <person name="Mironov K.S."/>
            <person name="Ustinova V."/>
            <person name="Kupriyanova E.V."/>
            <person name="Sidorov R.A."/>
            <person name="Skrypnik A.N."/>
            <person name="Gogoleva N.E."/>
            <person name="Gogolev Y.V."/>
            <person name="Los D.A."/>
        </authorList>
    </citation>
    <scope>NUCLEOTIDE SEQUENCE [LARGE SCALE GENOMIC DNA]</scope>
    <source>
        <strain evidence="1">IPPAS B-1220</strain>
    </source>
</reference>
<dbReference type="STRING" id="1781255.BH720_22035"/>
<comment type="caution">
    <text evidence="1">The sequence shown here is derived from an EMBL/GenBank/DDBJ whole genome shotgun (WGS) entry which is preliminary data.</text>
</comment>
<dbReference type="EMBL" id="MJGC01000102">
    <property type="protein sequence ID" value="OEJ73008.1"/>
    <property type="molecule type" value="Genomic_DNA"/>
</dbReference>
<accession>A0A1E5QEC6</accession>
<dbReference type="AlphaFoldDB" id="A0A1E5QEC6"/>
<protein>
    <recommendedName>
        <fullName evidence="2">Low-complexity protein</fullName>
    </recommendedName>
</protein>